<comment type="caution">
    <text evidence="5">The sequence shown here is derived from an EMBL/GenBank/DDBJ whole genome shotgun (WGS) entry which is preliminary data.</text>
</comment>
<sequence length="348" mass="39213">MNKHGGYQGENKKMLDFSVNINPLGIPQGIREKLIAGIDELVKYPEITGVSAIKKIAADLAVLPENIILGNGAIELIYLFARSIGPGKALIVQPTFNEYERALKLYGWEVTHHVLSEKDQFTIDPEVLVSVIKKEEPQAVFICNPNNPTGRVYSSDFIRAMLEHSTPEISWFLDESFLDFSEQSSSLALVKEAKQSVFILKSLTKFYALPGLRIGHGVGTPSMIKKMESFKEPWTINALGLIAAIGVYDEKDYAAKTKTYIQKERHRVFEALSQINTIKVYQSGTDFHLCRLLQGTVAELQIALEKEGMSLRTCEDFMGLDDSYFRIAIKKEAENTKLLTFLKNWRNE</sequence>
<keyword evidence="2" id="KW-0663">Pyridoxal phosphate</keyword>
<evidence type="ECO:0000313" key="5">
    <source>
        <dbReference type="EMBL" id="OFV72256.1"/>
    </source>
</evidence>
<dbReference type="OrthoDB" id="9813612at2"/>
<accession>A0A1F2PNK0</accession>
<keyword evidence="5" id="KW-0456">Lyase</keyword>
<dbReference type="InterPro" id="IPR004839">
    <property type="entry name" value="Aminotransferase_I/II_large"/>
</dbReference>
<proteinExistence type="inferred from homology"/>
<dbReference type="GO" id="GO:0008483">
    <property type="term" value="F:transaminase activity"/>
    <property type="evidence" value="ECO:0007669"/>
    <property type="project" value="UniProtKB-KW"/>
</dbReference>
<dbReference type="PANTHER" id="PTHR42885">
    <property type="entry name" value="HISTIDINOL-PHOSPHATE AMINOTRANSFERASE-RELATED"/>
    <property type="match status" value="1"/>
</dbReference>
<dbReference type="STRING" id="52694.ACWI_01670"/>
<comment type="cofactor">
    <cofactor evidence="1 3">
        <name>pyridoxal 5'-phosphate</name>
        <dbReference type="ChEBI" id="CHEBI:597326"/>
    </cofactor>
</comment>
<name>A0A1F2PNK0_9FIRM</name>
<feature type="domain" description="Aminotransferase class I/classII large" evidence="4">
    <location>
        <begin position="13"/>
        <end position="340"/>
    </location>
</feature>
<dbReference type="GO" id="GO:0016829">
    <property type="term" value="F:lyase activity"/>
    <property type="evidence" value="ECO:0007669"/>
    <property type="project" value="UniProtKB-KW"/>
</dbReference>
<keyword evidence="3" id="KW-0032">Aminotransferase</keyword>
<dbReference type="AlphaFoldDB" id="A0A1F2PNK0"/>
<dbReference type="PROSITE" id="PS00105">
    <property type="entry name" value="AA_TRANSFER_CLASS_1"/>
    <property type="match status" value="1"/>
</dbReference>
<dbReference type="EMBL" id="LKEU01000010">
    <property type="protein sequence ID" value="OFV72256.1"/>
    <property type="molecule type" value="Genomic_DNA"/>
</dbReference>
<dbReference type="SUPFAM" id="SSF53383">
    <property type="entry name" value="PLP-dependent transferases"/>
    <property type="match status" value="1"/>
</dbReference>
<evidence type="ECO:0000259" key="4">
    <source>
        <dbReference type="Pfam" id="PF00155"/>
    </source>
</evidence>
<dbReference type="CDD" id="cd00609">
    <property type="entry name" value="AAT_like"/>
    <property type="match status" value="1"/>
</dbReference>
<evidence type="ECO:0000256" key="1">
    <source>
        <dbReference type="ARBA" id="ARBA00001933"/>
    </source>
</evidence>
<dbReference type="Pfam" id="PF00155">
    <property type="entry name" value="Aminotran_1_2"/>
    <property type="match status" value="1"/>
</dbReference>
<dbReference type="InterPro" id="IPR015422">
    <property type="entry name" value="PyrdxlP-dep_Trfase_small"/>
</dbReference>
<dbReference type="RefSeq" id="WP_070369542.1">
    <property type="nucleotide sequence ID" value="NZ_CP097897.1"/>
</dbReference>
<dbReference type="InterPro" id="IPR015424">
    <property type="entry name" value="PyrdxlP-dep_Trfase"/>
</dbReference>
<keyword evidence="3" id="KW-0808">Transferase</keyword>
<dbReference type="GO" id="GO:0030170">
    <property type="term" value="F:pyridoxal phosphate binding"/>
    <property type="evidence" value="ECO:0007669"/>
    <property type="project" value="InterPro"/>
</dbReference>
<reference evidence="5 6" key="1">
    <citation type="submission" date="2015-09" db="EMBL/GenBank/DDBJ databases">
        <title>Genome sequence of Acetobacterium wieringae DSM 1911.</title>
        <authorList>
            <person name="Poehlein A."/>
            <person name="Bengelsdorf F.R."/>
            <person name="Schiel-Bengelsdorf B."/>
            <person name="Duerre P."/>
            <person name="Daniel R."/>
        </authorList>
    </citation>
    <scope>NUCLEOTIDE SEQUENCE [LARGE SCALE GENOMIC DNA]</scope>
    <source>
        <strain evidence="5 6">DSM 1911</strain>
    </source>
</reference>
<dbReference type="InterPro" id="IPR015421">
    <property type="entry name" value="PyrdxlP-dep_Trfase_major"/>
</dbReference>
<dbReference type="InterPro" id="IPR004838">
    <property type="entry name" value="NHTrfase_class1_PyrdxlP-BS"/>
</dbReference>
<evidence type="ECO:0000256" key="2">
    <source>
        <dbReference type="ARBA" id="ARBA00022898"/>
    </source>
</evidence>
<dbReference type="Gene3D" id="3.90.1150.10">
    <property type="entry name" value="Aspartate Aminotransferase, domain 1"/>
    <property type="match status" value="1"/>
</dbReference>
<dbReference type="Proteomes" id="UP000176244">
    <property type="component" value="Unassembled WGS sequence"/>
</dbReference>
<evidence type="ECO:0000256" key="3">
    <source>
        <dbReference type="RuleBase" id="RU000481"/>
    </source>
</evidence>
<gene>
    <name evidence="5" type="primary">cobD</name>
    <name evidence="5" type="ORF">ACWI_01670</name>
</gene>
<dbReference type="EC" id="2.6.1.-" evidence="3"/>
<comment type="similarity">
    <text evidence="3">Belongs to the class-I pyridoxal-phosphate-dependent aminotransferase family.</text>
</comment>
<organism evidence="5 6">
    <name type="scientific">Acetobacterium wieringae</name>
    <dbReference type="NCBI Taxonomy" id="52694"/>
    <lineage>
        <taxon>Bacteria</taxon>
        <taxon>Bacillati</taxon>
        <taxon>Bacillota</taxon>
        <taxon>Clostridia</taxon>
        <taxon>Eubacteriales</taxon>
        <taxon>Eubacteriaceae</taxon>
        <taxon>Acetobacterium</taxon>
    </lineage>
</organism>
<dbReference type="PANTHER" id="PTHR42885:SF1">
    <property type="entry name" value="THREONINE-PHOSPHATE DECARBOXYLASE"/>
    <property type="match status" value="1"/>
</dbReference>
<dbReference type="Gene3D" id="3.40.640.10">
    <property type="entry name" value="Type I PLP-dependent aspartate aminotransferase-like (Major domain)"/>
    <property type="match status" value="1"/>
</dbReference>
<evidence type="ECO:0000313" key="6">
    <source>
        <dbReference type="Proteomes" id="UP000176244"/>
    </source>
</evidence>
<protein>
    <recommendedName>
        <fullName evidence="3">Aminotransferase</fullName>
        <ecNumber evidence="3">2.6.1.-</ecNumber>
    </recommendedName>
</protein>